<name>A0A811KLN7_9BILA</name>
<dbReference type="OrthoDB" id="10060752at2759"/>
<feature type="signal peptide" evidence="1">
    <location>
        <begin position="1"/>
        <end position="17"/>
    </location>
</feature>
<evidence type="ECO:0000259" key="3">
    <source>
        <dbReference type="Pfam" id="PF20010"/>
    </source>
</evidence>
<reference evidence="4" key="1">
    <citation type="submission" date="2020-09" db="EMBL/GenBank/DDBJ databases">
        <authorList>
            <person name="Kikuchi T."/>
        </authorList>
    </citation>
    <scope>NUCLEOTIDE SEQUENCE</scope>
    <source>
        <strain evidence="4">SH1</strain>
    </source>
</reference>
<evidence type="ECO:0000313" key="5">
    <source>
        <dbReference type="Proteomes" id="UP000614601"/>
    </source>
</evidence>
<dbReference type="InterPro" id="IPR016187">
    <property type="entry name" value="CTDL_fold"/>
</dbReference>
<sequence length="473" mass="52613">MLIYLLLPLLITAQTRSTFKTRDHSVKSVAINYNLEDEPEYVRGLPSEQAEQSLLKSVPEGPVYTKIHGNVLARLPKNQAGFKEAKEKYLPFRKPHYLKGEPGEAGPPGESGECNCDEKWSQIDQIVKQKVDDILKNAFVAASSTNKVFKTEDELLKAKNGVPEGMLAFALDSQRLFIRTNSGFALVRLDETILDPLPRPPPSVRPPRPCRPDAKSEDIWTGGLSFETCRNQQYGTNLNQNVDVVTNFHQNLNLAGSLNSNWAESQNLAKTATPAQNYPEHTQIDEEQARIFNLRPRAPLINDGLGSTIKLVPLNRPVSGLAGGMDKLDQQCVLQARANGVGGEFKALVYGRNRNPRTLVKSYQQTWPVVNIYGSRLFDSWDRVFGEVSLQAASLYTFDKRNILHNGAWSDGWLWHGISPPTSESETHNCLDWRSGDSAHFAWASPLSAHRPLFGHAQKAACSIKMVVLCVGT</sequence>
<evidence type="ECO:0000256" key="1">
    <source>
        <dbReference type="SAM" id="SignalP"/>
    </source>
</evidence>
<dbReference type="Pfam" id="PF20010">
    <property type="entry name" value="Collagen_trimer"/>
    <property type="match status" value="1"/>
</dbReference>
<keyword evidence="1" id="KW-0732">Signal</keyword>
<dbReference type="Pfam" id="PF06482">
    <property type="entry name" value="Endostatin"/>
    <property type="match status" value="1"/>
</dbReference>
<dbReference type="AlphaFoldDB" id="A0A811KLN7"/>
<dbReference type="InterPro" id="IPR045463">
    <property type="entry name" value="XV/XVIII_trimerization_dom"/>
</dbReference>
<feature type="domain" description="Collagenase NC10/endostatin" evidence="2">
    <location>
        <begin position="310"/>
        <end position="471"/>
    </location>
</feature>
<evidence type="ECO:0008006" key="6">
    <source>
        <dbReference type="Google" id="ProtNLM"/>
    </source>
</evidence>
<dbReference type="Gene3D" id="3.10.100.10">
    <property type="entry name" value="Mannose-Binding Protein A, subunit A"/>
    <property type="match status" value="1"/>
</dbReference>
<gene>
    <name evidence="4" type="ORF">BOKJ2_LOCUS7018</name>
</gene>
<protein>
    <recommendedName>
        <fullName evidence="6">Collagenase NC10/endostatin domain-containing protein</fullName>
    </recommendedName>
</protein>
<organism evidence="4 5">
    <name type="scientific">Bursaphelenchus okinawaensis</name>
    <dbReference type="NCBI Taxonomy" id="465554"/>
    <lineage>
        <taxon>Eukaryota</taxon>
        <taxon>Metazoa</taxon>
        <taxon>Ecdysozoa</taxon>
        <taxon>Nematoda</taxon>
        <taxon>Chromadorea</taxon>
        <taxon>Rhabditida</taxon>
        <taxon>Tylenchina</taxon>
        <taxon>Tylenchomorpha</taxon>
        <taxon>Aphelenchoidea</taxon>
        <taxon>Aphelenchoididae</taxon>
        <taxon>Bursaphelenchus</taxon>
    </lineage>
</organism>
<accession>A0A811KLN7</accession>
<proteinExistence type="predicted"/>
<feature type="chain" id="PRO_5036408358" description="Collagenase NC10/endostatin domain-containing protein" evidence="1">
    <location>
        <begin position="18"/>
        <end position="473"/>
    </location>
</feature>
<dbReference type="Gene3D" id="3.40.1620.70">
    <property type="match status" value="1"/>
</dbReference>
<comment type="caution">
    <text evidence="4">The sequence shown here is derived from an EMBL/GenBank/DDBJ whole genome shotgun (WGS) entry which is preliminary data.</text>
</comment>
<feature type="domain" description="Collagen type XV/XVIII trimerization" evidence="3">
    <location>
        <begin position="147"/>
        <end position="193"/>
    </location>
</feature>
<dbReference type="EMBL" id="CAJFCW020000003">
    <property type="protein sequence ID" value="CAG9107503.1"/>
    <property type="molecule type" value="Genomic_DNA"/>
</dbReference>
<dbReference type="SUPFAM" id="SSF56436">
    <property type="entry name" value="C-type lectin-like"/>
    <property type="match status" value="1"/>
</dbReference>
<dbReference type="Proteomes" id="UP000614601">
    <property type="component" value="Unassembled WGS sequence"/>
</dbReference>
<dbReference type="InterPro" id="IPR010515">
    <property type="entry name" value="Collagenase_NC10/endostatin"/>
</dbReference>
<keyword evidence="5" id="KW-1185">Reference proteome</keyword>
<dbReference type="InterPro" id="IPR016186">
    <property type="entry name" value="C-type_lectin-like/link_sf"/>
</dbReference>
<evidence type="ECO:0000313" key="4">
    <source>
        <dbReference type="EMBL" id="CAD5217299.1"/>
    </source>
</evidence>
<evidence type="ECO:0000259" key="2">
    <source>
        <dbReference type="Pfam" id="PF06482"/>
    </source>
</evidence>
<dbReference type="EMBL" id="CAJFDH010000003">
    <property type="protein sequence ID" value="CAD5217299.1"/>
    <property type="molecule type" value="Genomic_DNA"/>
</dbReference>
<dbReference type="Proteomes" id="UP000783686">
    <property type="component" value="Unassembled WGS sequence"/>
</dbReference>